<protein>
    <recommendedName>
        <fullName evidence="2">Transcription factor zinc-finger domain-containing protein</fullName>
    </recommendedName>
</protein>
<evidence type="ECO:0000313" key="4">
    <source>
        <dbReference type="Proteomes" id="UP000623608"/>
    </source>
</evidence>
<feature type="region of interest" description="Disordered" evidence="1">
    <location>
        <begin position="42"/>
        <end position="130"/>
    </location>
</feature>
<reference evidence="3" key="1">
    <citation type="submission" date="2021-01" db="EMBL/GenBank/DDBJ databases">
        <title>Whole genome shotgun sequence of Actinoplanes tereljensis NBRC 105297.</title>
        <authorList>
            <person name="Komaki H."/>
            <person name="Tamura T."/>
        </authorList>
    </citation>
    <scope>NUCLEOTIDE SEQUENCE</scope>
    <source>
        <strain evidence="3">NBRC 105297</strain>
    </source>
</reference>
<dbReference type="Proteomes" id="UP000623608">
    <property type="component" value="Unassembled WGS sequence"/>
</dbReference>
<evidence type="ECO:0000256" key="1">
    <source>
        <dbReference type="SAM" id="MobiDB-lite"/>
    </source>
</evidence>
<gene>
    <name evidence="3" type="ORF">Ate02nite_77070</name>
</gene>
<feature type="compositionally biased region" description="Low complexity" evidence="1">
    <location>
        <begin position="80"/>
        <end position="101"/>
    </location>
</feature>
<feature type="compositionally biased region" description="Basic residues" evidence="1">
    <location>
        <begin position="113"/>
        <end position="130"/>
    </location>
</feature>
<keyword evidence="4" id="KW-1185">Reference proteome</keyword>
<dbReference type="EMBL" id="BOMY01000050">
    <property type="protein sequence ID" value="GIF24977.1"/>
    <property type="molecule type" value="Genomic_DNA"/>
</dbReference>
<comment type="caution">
    <text evidence="3">The sequence shown here is derived from an EMBL/GenBank/DDBJ whole genome shotgun (WGS) entry which is preliminary data.</text>
</comment>
<dbReference type="AlphaFoldDB" id="A0A919NWG3"/>
<evidence type="ECO:0000313" key="3">
    <source>
        <dbReference type="EMBL" id="GIF24977.1"/>
    </source>
</evidence>
<name>A0A919NWG3_9ACTN</name>
<accession>A0A919NWG3</accession>
<feature type="domain" description="Transcription factor zinc-finger" evidence="2">
    <location>
        <begin position="2"/>
        <end position="41"/>
    </location>
</feature>
<dbReference type="InterPro" id="IPR027392">
    <property type="entry name" value="TF_Znf"/>
</dbReference>
<evidence type="ECO:0000259" key="2">
    <source>
        <dbReference type="Pfam" id="PF13453"/>
    </source>
</evidence>
<sequence length="141" mass="15357">MTCPKCHGEMRVYERSGVTVDQCTECRGIFLDRGELEKLFEAESNWNSRQAPSRPAAPTAPPPGAYAPPPPPPAHGGGYAAPQPGYGQPGYGQPAYGQPAAHGYPAAAPQYGHHGHYRQHGGHHGHYRNKRKKSFLNELFD</sequence>
<dbReference type="Pfam" id="PF13453">
    <property type="entry name" value="Zn_ribbon_TFIIB"/>
    <property type="match status" value="1"/>
</dbReference>
<feature type="compositionally biased region" description="Pro residues" evidence="1">
    <location>
        <begin position="58"/>
        <end position="74"/>
    </location>
</feature>
<proteinExistence type="predicted"/>
<organism evidence="3 4">
    <name type="scientific">Paractinoplanes tereljensis</name>
    <dbReference type="NCBI Taxonomy" id="571912"/>
    <lineage>
        <taxon>Bacteria</taxon>
        <taxon>Bacillati</taxon>
        <taxon>Actinomycetota</taxon>
        <taxon>Actinomycetes</taxon>
        <taxon>Micromonosporales</taxon>
        <taxon>Micromonosporaceae</taxon>
        <taxon>Paractinoplanes</taxon>
    </lineage>
</organism>